<dbReference type="HAMAP" id="MF_00386">
    <property type="entry name" value="UPF0161_YidD"/>
    <property type="match status" value="1"/>
</dbReference>
<dbReference type="SMART" id="SM01234">
    <property type="entry name" value="Haemolytic"/>
    <property type="match status" value="1"/>
</dbReference>
<evidence type="ECO:0000256" key="1">
    <source>
        <dbReference type="HAMAP-Rule" id="MF_00386"/>
    </source>
</evidence>
<comment type="function">
    <text evidence="1">Could be involved in insertion of integral membrane proteins into the membrane.</text>
</comment>
<dbReference type="Proteomes" id="UP000199119">
    <property type="component" value="Unassembled WGS sequence"/>
</dbReference>
<dbReference type="STRING" id="1177982.SAMN04489711_10354"/>
<dbReference type="EMBL" id="FONX01000003">
    <property type="protein sequence ID" value="SFE56776.1"/>
    <property type="molecule type" value="Genomic_DNA"/>
</dbReference>
<evidence type="ECO:0000313" key="4">
    <source>
        <dbReference type="Proteomes" id="UP000199119"/>
    </source>
</evidence>
<dbReference type="PANTHER" id="PTHR33383">
    <property type="entry name" value="MEMBRANE PROTEIN INSERTION EFFICIENCY FACTOR-RELATED"/>
    <property type="match status" value="1"/>
</dbReference>
<evidence type="ECO:0000256" key="2">
    <source>
        <dbReference type="SAM" id="MobiDB-lite"/>
    </source>
</evidence>
<comment type="subcellular location">
    <subcellularLocation>
        <location evidence="1">Cell membrane</location>
        <topology evidence="1">Peripheral membrane protein</topology>
        <orientation evidence="1">Cytoplasmic side</orientation>
    </subcellularLocation>
</comment>
<name>A0A1I2BKS6_9BURK</name>
<dbReference type="RefSeq" id="WP_092938271.1">
    <property type="nucleotide sequence ID" value="NZ_FONX01000003.1"/>
</dbReference>
<gene>
    <name evidence="3" type="ORF">SAMN04489711_10354</name>
</gene>
<dbReference type="NCBIfam" id="TIGR00278">
    <property type="entry name" value="membrane protein insertion efficiency factor YidD"/>
    <property type="match status" value="1"/>
</dbReference>
<dbReference type="AlphaFoldDB" id="A0A1I2BKS6"/>
<feature type="region of interest" description="Disordered" evidence="2">
    <location>
        <begin position="64"/>
        <end position="85"/>
    </location>
</feature>
<dbReference type="Pfam" id="PF01809">
    <property type="entry name" value="YidD"/>
    <property type="match status" value="1"/>
</dbReference>
<dbReference type="InterPro" id="IPR002696">
    <property type="entry name" value="Membr_insert_effic_factor_YidD"/>
</dbReference>
<feature type="compositionally biased region" description="Polar residues" evidence="2">
    <location>
        <begin position="76"/>
        <end position="85"/>
    </location>
</feature>
<dbReference type="GO" id="GO:0005886">
    <property type="term" value="C:plasma membrane"/>
    <property type="evidence" value="ECO:0007669"/>
    <property type="project" value="UniProtKB-SubCell"/>
</dbReference>
<dbReference type="PANTHER" id="PTHR33383:SF1">
    <property type="entry name" value="MEMBRANE PROTEIN INSERTION EFFICIENCY FACTOR-RELATED"/>
    <property type="match status" value="1"/>
</dbReference>
<sequence length="85" mass="9419">MTRGPARFLVLLVRGYQLFISPALGSNCRFQPSCSRYAIEALRTHGALRGGWLALRRIGRCHPFHPGGHDPVPPARSTQRDPTPT</sequence>
<keyword evidence="4" id="KW-1185">Reference proteome</keyword>
<reference evidence="4" key="1">
    <citation type="submission" date="2016-10" db="EMBL/GenBank/DDBJ databases">
        <authorList>
            <person name="Varghese N."/>
            <person name="Submissions S."/>
        </authorList>
    </citation>
    <scope>NUCLEOTIDE SEQUENCE [LARGE SCALE GENOMIC DNA]</scope>
    <source>
        <strain evidence="4">DSM 27981</strain>
    </source>
</reference>
<proteinExistence type="inferred from homology"/>
<dbReference type="OrthoDB" id="9801753at2"/>
<evidence type="ECO:0000313" key="3">
    <source>
        <dbReference type="EMBL" id="SFE56776.1"/>
    </source>
</evidence>
<protein>
    <recommendedName>
        <fullName evidence="1">Putative membrane protein insertion efficiency factor</fullName>
    </recommendedName>
</protein>
<accession>A0A1I2BKS6</accession>
<keyword evidence="1" id="KW-1003">Cell membrane</keyword>
<comment type="similarity">
    <text evidence="1">Belongs to the UPF0161 family.</text>
</comment>
<keyword evidence="1" id="KW-0472">Membrane</keyword>
<organism evidence="3 4">
    <name type="scientific">Paracidovorax wautersii</name>
    <dbReference type="NCBI Taxonomy" id="1177982"/>
    <lineage>
        <taxon>Bacteria</taxon>
        <taxon>Pseudomonadati</taxon>
        <taxon>Pseudomonadota</taxon>
        <taxon>Betaproteobacteria</taxon>
        <taxon>Burkholderiales</taxon>
        <taxon>Comamonadaceae</taxon>
        <taxon>Paracidovorax</taxon>
    </lineage>
</organism>